<evidence type="ECO:0000256" key="2">
    <source>
        <dbReference type="ARBA" id="ARBA00004922"/>
    </source>
</evidence>
<dbReference type="PANTHER" id="PTHR13117">
    <property type="entry name" value="ENDOPLASMIC RETICULUM MULTISPAN TRANSMEMBRANE PROTEIN-RELATED"/>
    <property type="match status" value="1"/>
</dbReference>
<gene>
    <name evidence="10" type="ORF">PR048_008746</name>
</gene>
<feature type="transmembrane region" description="Helical" evidence="9">
    <location>
        <begin position="6"/>
        <end position="27"/>
    </location>
</feature>
<dbReference type="EMBL" id="JARBHB010000003">
    <property type="protein sequence ID" value="KAJ8889248.1"/>
    <property type="molecule type" value="Genomic_DNA"/>
</dbReference>
<feature type="transmembrane region" description="Helical" evidence="9">
    <location>
        <begin position="399"/>
        <end position="421"/>
    </location>
</feature>
<keyword evidence="6 9" id="KW-1133">Transmembrane helix</keyword>
<feature type="transmembrane region" description="Helical" evidence="9">
    <location>
        <begin position="95"/>
        <end position="120"/>
    </location>
</feature>
<keyword evidence="7 9" id="KW-0472">Membrane</keyword>
<accession>A0ABQ9HXZ9</accession>
<comment type="similarity">
    <text evidence="3 9">Belongs to the RFT1 family.</text>
</comment>
<evidence type="ECO:0000256" key="6">
    <source>
        <dbReference type="ARBA" id="ARBA00022989"/>
    </source>
</evidence>
<dbReference type="Proteomes" id="UP001159363">
    <property type="component" value="Chromosome 3"/>
</dbReference>
<evidence type="ECO:0000256" key="8">
    <source>
        <dbReference type="ARBA" id="ARBA00045912"/>
    </source>
</evidence>
<dbReference type="PANTHER" id="PTHR13117:SF5">
    <property type="entry name" value="PROTEIN RFT1 HOMOLOG"/>
    <property type="match status" value="1"/>
</dbReference>
<evidence type="ECO:0000313" key="11">
    <source>
        <dbReference type="Proteomes" id="UP001159363"/>
    </source>
</evidence>
<keyword evidence="11" id="KW-1185">Reference proteome</keyword>
<name>A0ABQ9HXZ9_9NEOP</name>
<evidence type="ECO:0000256" key="7">
    <source>
        <dbReference type="ARBA" id="ARBA00023136"/>
    </source>
</evidence>
<feature type="transmembrane region" description="Helical" evidence="9">
    <location>
        <begin position="166"/>
        <end position="186"/>
    </location>
</feature>
<comment type="caution">
    <text evidence="9">Lacks conserved residue(s) required for the propagation of feature annotation.</text>
</comment>
<evidence type="ECO:0000313" key="10">
    <source>
        <dbReference type="EMBL" id="KAJ8889248.1"/>
    </source>
</evidence>
<feature type="transmembrane region" description="Helical" evidence="9">
    <location>
        <begin position="132"/>
        <end position="154"/>
    </location>
</feature>
<dbReference type="InterPro" id="IPR007594">
    <property type="entry name" value="RFT1"/>
</dbReference>
<feature type="transmembrane region" description="Helical" evidence="9">
    <location>
        <begin position="433"/>
        <end position="461"/>
    </location>
</feature>
<organism evidence="10 11">
    <name type="scientific">Dryococelus australis</name>
    <dbReference type="NCBI Taxonomy" id="614101"/>
    <lineage>
        <taxon>Eukaryota</taxon>
        <taxon>Metazoa</taxon>
        <taxon>Ecdysozoa</taxon>
        <taxon>Arthropoda</taxon>
        <taxon>Hexapoda</taxon>
        <taxon>Insecta</taxon>
        <taxon>Pterygota</taxon>
        <taxon>Neoptera</taxon>
        <taxon>Polyneoptera</taxon>
        <taxon>Phasmatodea</taxon>
        <taxon>Verophasmatodea</taxon>
        <taxon>Anareolatae</taxon>
        <taxon>Phasmatidae</taxon>
        <taxon>Eurycanthinae</taxon>
        <taxon>Dryococelus</taxon>
    </lineage>
</organism>
<feature type="transmembrane region" description="Helical" evidence="9">
    <location>
        <begin position="366"/>
        <end position="387"/>
    </location>
</feature>
<protein>
    <recommendedName>
        <fullName evidence="9">Protein RFT1 homolog</fullName>
    </recommendedName>
</protein>
<sequence>MSSIFTNVPAIVLVCPEFVIFRVFGFIRLQQIRRVKEIHSACNLPIITLNFLSSFYNVITLMSSEVFSAAFIKTSGNLRELILKFLTRERTLKSILIITLLPFFAWILCCMVFGYVWLYVFTPPSEEITQHYTLGVWSICISCVIEMCCEPVYLVSQAFLFVRLKVVLDTILVMVRTVIFVPLIVYSPQQAVVAFSVAQLASATIYSLGFYIYFYIYIKGHKQRMELCKKDDSTSIDDMDDDFPFESLYDFLPAKIDGFPAINYRLAKLTWSFFKQGVLKQVLTEGERYIMTVFSVLTFHEQGVYDVVNNLGSLAARFLFRPIEDAAYFYFSQMVHRDVTIQEQNQKHMAESSNVLCQLLRCITSLGLVILVFGQAYATLLLVLYGGSGLIDGPGPTLMKFHCLSVLLLAINGITECYSFATMNTRQLDRYNLLMAVLSVSFLFVSWALTTLLGGVGFILANCCNMAARITHSARDLRRNYQPLSTPSRLLNSTSYFLLLRTRSPTPGTSQLPSAILDLPAYSGGSYQARAGKSLLGYTVSISVSVNCVNYRAVTLCLTRGGVAEKAENNTWHPALRPRIALPHLTQDRQVERNRATELGQRAVVPAKVVFIDFPPCVHINTKCHLIVTRLLTSINTKCHLIVTRLLTSTEVCLGWDNHIFWSKEARLWNMRSVST</sequence>
<comment type="subcellular location">
    <subcellularLocation>
        <location evidence="1 9">Endoplasmic reticulum membrane</location>
        <topology evidence="1 9">Multi-pass membrane protein</topology>
    </subcellularLocation>
</comment>
<evidence type="ECO:0000256" key="1">
    <source>
        <dbReference type="ARBA" id="ARBA00004477"/>
    </source>
</evidence>
<reference evidence="10 11" key="1">
    <citation type="submission" date="2023-02" db="EMBL/GenBank/DDBJ databases">
        <title>LHISI_Scaffold_Assembly.</title>
        <authorList>
            <person name="Stuart O.P."/>
            <person name="Cleave R."/>
            <person name="Magrath M.J.L."/>
            <person name="Mikheyev A.S."/>
        </authorList>
    </citation>
    <scope>NUCLEOTIDE SEQUENCE [LARGE SCALE GENOMIC DNA]</scope>
    <source>
        <strain evidence="10">Daus_M_001</strain>
        <tissue evidence="10">Leg muscle</tissue>
    </source>
</reference>
<dbReference type="Pfam" id="PF04506">
    <property type="entry name" value="Rft-1"/>
    <property type="match status" value="1"/>
</dbReference>
<keyword evidence="4 9" id="KW-0812">Transmembrane</keyword>
<keyword evidence="5" id="KW-0256">Endoplasmic reticulum</keyword>
<feature type="transmembrane region" description="Helical" evidence="9">
    <location>
        <begin position="192"/>
        <end position="216"/>
    </location>
</feature>
<evidence type="ECO:0000256" key="3">
    <source>
        <dbReference type="ARBA" id="ARBA00010288"/>
    </source>
</evidence>
<evidence type="ECO:0000256" key="5">
    <source>
        <dbReference type="ARBA" id="ARBA00022824"/>
    </source>
</evidence>
<evidence type="ECO:0000256" key="9">
    <source>
        <dbReference type="RuleBase" id="RU365067"/>
    </source>
</evidence>
<evidence type="ECO:0000256" key="4">
    <source>
        <dbReference type="ARBA" id="ARBA00022692"/>
    </source>
</evidence>
<comment type="caution">
    <text evidence="10">The sequence shown here is derived from an EMBL/GenBank/DDBJ whole genome shotgun (WGS) entry which is preliminary data.</text>
</comment>
<comment type="pathway">
    <text evidence="2">Protein modification; protein glycosylation.</text>
</comment>
<proteinExistence type="inferred from homology"/>
<comment type="function">
    <text evidence="8 9">Intramembrane glycolipid transporter that operates in the biosynthetic pathway of dolichol-linked oligosaccharides, the glycan precursors employed in protein asparagine (N)-glycosylation. The sequential addition of sugars to dolichol pyrophosphate produces dolichol-linked oligosaccharides containing fourteen sugars, including two GlcNAcs, nine mannoses and three glucoses. Once assembled, the oligosaccharide is transferred from the lipid to nascent proteins by oligosaccharyltransferases. The assembly of dolichol-linked oligosaccharides begins on the cytosolic side of the endoplasmic reticulum membrane and finishes in its lumen. RFT1 could mediate the translocation of the cytosolically oriented intermediate DolPP-GlcNAc2Man5, produced by ALG11, into the ER lumen where dolichol-linked oligosaccharides assembly continues. However, the intramembrane lipid transporter activity could not be confirmed in vitro.</text>
</comment>